<name>A0A081R9D9_SPHCR</name>
<dbReference type="Gene3D" id="3.40.50.1820">
    <property type="entry name" value="alpha/beta hydrolase"/>
    <property type="match status" value="1"/>
</dbReference>
<protein>
    <submittedName>
        <fullName evidence="1">Alpha/beta hydrolase family protein</fullName>
    </submittedName>
</protein>
<keyword evidence="1" id="KW-0378">Hydrolase</keyword>
<dbReference type="OrthoDB" id="9798884at2"/>
<dbReference type="Proteomes" id="UP000028411">
    <property type="component" value="Unassembled WGS sequence"/>
</dbReference>
<dbReference type="SUPFAM" id="SSF53474">
    <property type="entry name" value="alpha/beta-Hydrolases"/>
    <property type="match status" value="1"/>
</dbReference>
<reference evidence="1 2" key="1">
    <citation type="submission" date="2014-02" db="EMBL/GenBank/DDBJ databases">
        <title>Whole genome sequence of Sphingobium chlorophenolicum NBRC 16172.</title>
        <authorList>
            <person name="Gan H.M."/>
            <person name="Gan H.Y."/>
            <person name="Chew T.H."/>
            <person name="Savka M.A."/>
        </authorList>
    </citation>
    <scope>NUCLEOTIDE SEQUENCE [LARGE SCALE GENOMIC DNA]</scope>
    <source>
        <strain evidence="1 2">NBRC 16172</strain>
    </source>
</reference>
<dbReference type="RefSeq" id="WP_051749906.1">
    <property type="nucleotide sequence ID" value="NZ_JFHR01000063.1"/>
</dbReference>
<accession>A0A081R9D9</accession>
<evidence type="ECO:0000313" key="2">
    <source>
        <dbReference type="Proteomes" id="UP000028411"/>
    </source>
</evidence>
<dbReference type="GO" id="GO:0016787">
    <property type="term" value="F:hydrolase activity"/>
    <property type="evidence" value="ECO:0007669"/>
    <property type="project" value="UniProtKB-KW"/>
</dbReference>
<dbReference type="InterPro" id="IPR029058">
    <property type="entry name" value="AB_hydrolase_fold"/>
</dbReference>
<dbReference type="eggNOG" id="COG1073">
    <property type="taxonomic scope" value="Bacteria"/>
</dbReference>
<comment type="caution">
    <text evidence="1">The sequence shown here is derived from an EMBL/GenBank/DDBJ whole genome shotgun (WGS) entry which is preliminary data.</text>
</comment>
<proteinExistence type="predicted"/>
<dbReference type="AlphaFoldDB" id="A0A081R9D9"/>
<evidence type="ECO:0000313" key="1">
    <source>
        <dbReference type="EMBL" id="KEQ51812.1"/>
    </source>
</evidence>
<gene>
    <name evidence="1" type="ORF">BV95_03948</name>
</gene>
<sequence>MSTRLSEAGLYYEDIFFPSEDGVPLEGWFIPRDGSNKLILCNHPRWFNRAGLPSHIEPWKSLGGSAGNDFEVNFVPDYKILHDAGYNVLAYDLRNFGQSGAANGGVFSVGNYESRDVVGSLNYVRSRADTRGMTIGLFSRCVGGNATMYAMTRRPDAFEGVRCMVCPQPLSARVSLGRALERLGISNEYMERLDEKIRLYTSFSIDQFSPVPWAENVKIPTFLYQVREDVYTNPGDVQAIFDNIPISDKKLYWVEGTTRRWDGYTYFQRDPVQMLEWFDHYMG</sequence>
<organism evidence="1 2">
    <name type="scientific">Sphingobium chlorophenolicum</name>
    <dbReference type="NCBI Taxonomy" id="46429"/>
    <lineage>
        <taxon>Bacteria</taxon>
        <taxon>Pseudomonadati</taxon>
        <taxon>Pseudomonadota</taxon>
        <taxon>Alphaproteobacteria</taxon>
        <taxon>Sphingomonadales</taxon>
        <taxon>Sphingomonadaceae</taxon>
        <taxon>Sphingobium</taxon>
    </lineage>
</organism>
<dbReference type="EMBL" id="JFHR01000063">
    <property type="protein sequence ID" value="KEQ51812.1"/>
    <property type="molecule type" value="Genomic_DNA"/>
</dbReference>